<dbReference type="EMBL" id="JAGMUV010000001">
    <property type="protein sequence ID" value="KAH7176500.1"/>
    <property type="molecule type" value="Genomic_DNA"/>
</dbReference>
<gene>
    <name evidence="3" type="ORF">EDB81DRAFT_39821</name>
</gene>
<reference evidence="3" key="1">
    <citation type="journal article" date="2021" name="Nat. Commun.">
        <title>Genetic determinants of endophytism in the Arabidopsis root mycobiome.</title>
        <authorList>
            <person name="Mesny F."/>
            <person name="Miyauchi S."/>
            <person name="Thiergart T."/>
            <person name="Pickel B."/>
            <person name="Atanasova L."/>
            <person name="Karlsson M."/>
            <person name="Huettel B."/>
            <person name="Barry K.W."/>
            <person name="Haridas S."/>
            <person name="Chen C."/>
            <person name="Bauer D."/>
            <person name="Andreopoulos W."/>
            <person name="Pangilinan J."/>
            <person name="LaButti K."/>
            <person name="Riley R."/>
            <person name="Lipzen A."/>
            <person name="Clum A."/>
            <person name="Drula E."/>
            <person name="Henrissat B."/>
            <person name="Kohler A."/>
            <person name="Grigoriev I.V."/>
            <person name="Martin F.M."/>
            <person name="Hacquard S."/>
        </authorList>
    </citation>
    <scope>NUCLEOTIDE SEQUENCE</scope>
    <source>
        <strain evidence="3">MPI-CAGE-AT-0147</strain>
    </source>
</reference>
<keyword evidence="4" id="KW-1185">Reference proteome</keyword>
<feature type="compositionally biased region" description="Low complexity" evidence="1">
    <location>
        <begin position="342"/>
        <end position="356"/>
    </location>
</feature>
<dbReference type="PROSITE" id="PS51840">
    <property type="entry name" value="C2_NT"/>
    <property type="match status" value="1"/>
</dbReference>
<feature type="domain" description="C2 NT-type" evidence="2">
    <location>
        <begin position="16"/>
        <end position="189"/>
    </location>
</feature>
<name>A0A9P9JN85_9HYPO</name>
<dbReference type="InterPro" id="IPR019448">
    <property type="entry name" value="NT-C2"/>
</dbReference>
<dbReference type="AlphaFoldDB" id="A0A9P9JN85"/>
<protein>
    <submittedName>
        <fullName evidence="3">N-terminal C2 in EEIG1 and EHBP1 proteins-domain-containing protein</fullName>
    </submittedName>
</protein>
<accession>A0A9P9JN85</accession>
<feature type="compositionally biased region" description="Basic residues" evidence="1">
    <location>
        <begin position="357"/>
        <end position="367"/>
    </location>
</feature>
<feature type="region of interest" description="Disordered" evidence="1">
    <location>
        <begin position="133"/>
        <end position="158"/>
    </location>
</feature>
<dbReference type="Proteomes" id="UP000738349">
    <property type="component" value="Unassembled WGS sequence"/>
</dbReference>
<dbReference type="PANTHER" id="PTHR21456">
    <property type="entry name" value="FAMILY WITH SEQUENCE SIMILARITY 102"/>
    <property type="match status" value="1"/>
</dbReference>
<dbReference type="InterPro" id="IPR039931">
    <property type="entry name" value="EEIG1/2-like"/>
</dbReference>
<evidence type="ECO:0000313" key="4">
    <source>
        <dbReference type="Proteomes" id="UP000738349"/>
    </source>
</evidence>
<evidence type="ECO:0000256" key="1">
    <source>
        <dbReference type="SAM" id="MobiDB-lite"/>
    </source>
</evidence>
<organism evidence="3 4">
    <name type="scientific">Dactylonectria macrodidyma</name>
    <dbReference type="NCBI Taxonomy" id="307937"/>
    <lineage>
        <taxon>Eukaryota</taxon>
        <taxon>Fungi</taxon>
        <taxon>Dikarya</taxon>
        <taxon>Ascomycota</taxon>
        <taxon>Pezizomycotina</taxon>
        <taxon>Sordariomycetes</taxon>
        <taxon>Hypocreomycetidae</taxon>
        <taxon>Hypocreales</taxon>
        <taxon>Nectriaceae</taxon>
        <taxon>Dactylonectria</taxon>
    </lineage>
</organism>
<dbReference type="PANTHER" id="PTHR21456:SF1">
    <property type="entry name" value="C2 NT-TYPE DOMAIN-CONTAINING PROTEIN"/>
    <property type="match status" value="1"/>
</dbReference>
<feature type="compositionally biased region" description="Acidic residues" evidence="1">
    <location>
        <begin position="283"/>
        <end position="296"/>
    </location>
</feature>
<proteinExistence type="predicted"/>
<feature type="region of interest" description="Disordered" evidence="1">
    <location>
        <begin position="273"/>
        <end position="367"/>
    </location>
</feature>
<dbReference type="Pfam" id="PF10358">
    <property type="entry name" value="NT-C2"/>
    <property type="match status" value="1"/>
</dbReference>
<evidence type="ECO:0000313" key="3">
    <source>
        <dbReference type="EMBL" id="KAH7176500.1"/>
    </source>
</evidence>
<sequence>MSSRSIAVANMDFLKPQVGKARKPKFELHLKFYDLNNVPLVTGHSFVKWHLTHSMHAEHRGRTGKCPIANHRVDYSFCTLIPSIRISVDRNNNLVECPMEFEVIQEFAGAEKITLGSLRVNLSEYVEESEAFTKDVTSPGRMRSNSTSLGSAGGGQRDSDVVEDGIVRRYLMQDSKVNSTLKLGILMVQVDGERSYIAPPLKTAPVFGGIGGIMGESIEDDIGPVPSISKPRDAAELQDLYRRTLAASWCRQPNELPADECIEDIFNGGNGWKTKLEAGSPVTDEEDEDGDADDFRDDTHRPRRFGSSPHSQNSLLPPNHHLTNGHTPPPSTTTRFHRRTPSNSSDKSVSTVTVTPHGHHPHPGRKNVRIHELDHSRSLASLTSSMTLDSDVLRDTGMRRARDVPEFDIRSDLIAWRLPGSVGGLDM</sequence>
<evidence type="ECO:0000259" key="2">
    <source>
        <dbReference type="PROSITE" id="PS51840"/>
    </source>
</evidence>
<feature type="compositionally biased region" description="Polar residues" evidence="1">
    <location>
        <begin position="308"/>
        <end position="326"/>
    </location>
</feature>
<dbReference type="OrthoDB" id="3365224at2759"/>
<comment type="caution">
    <text evidence="3">The sequence shown here is derived from an EMBL/GenBank/DDBJ whole genome shotgun (WGS) entry which is preliminary data.</text>
</comment>